<dbReference type="SMART" id="SM00387">
    <property type="entry name" value="HATPase_c"/>
    <property type="match status" value="1"/>
</dbReference>
<dbReference type="RefSeq" id="WP_166147545.1">
    <property type="nucleotide sequence ID" value="NZ_JAAOIW010000002.1"/>
</dbReference>
<dbReference type="SMART" id="SM00086">
    <property type="entry name" value="PAC"/>
    <property type="match status" value="1"/>
</dbReference>
<keyword evidence="12" id="KW-0067">ATP-binding</keyword>
<feature type="domain" description="PAS" evidence="20">
    <location>
        <begin position="33"/>
        <end position="103"/>
    </location>
</feature>
<keyword evidence="14" id="KW-0902">Two-component regulatory system</keyword>
<evidence type="ECO:0000256" key="3">
    <source>
        <dbReference type="ARBA" id="ARBA00004496"/>
    </source>
</evidence>
<gene>
    <name evidence="22" type="ORF">G9U52_06690</name>
</gene>
<keyword evidence="6" id="KW-0004">4Fe-4S</keyword>
<evidence type="ECO:0000256" key="10">
    <source>
        <dbReference type="ARBA" id="ARBA00022741"/>
    </source>
</evidence>
<evidence type="ECO:0000313" key="22">
    <source>
        <dbReference type="EMBL" id="NHN29519.1"/>
    </source>
</evidence>
<dbReference type="Gene3D" id="3.30.450.20">
    <property type="entry name" value="PAS domain"/>
    <property type="match status" value="3"/>
</dbReference>
<organism evidence="22 23">
    <name type="scientific">Paenibacillus agricola</name>
    <dbReference type="NCBI Taxonomy" id="2716264"/>
    <lineage>
        <taxon>Bacteria</taxon>
        <taxon>Bacillati</taxon>
        <taxon>Bacillota</taxon>
        <taxon>Bacilli</taxon>
        <taxon>Bacillales</taxon>
        <taxon>Paenibacillaceae</taxon>
        <taxon>Paenibacillus</taxon>
    </lineage>
</organism>
<dbReference type="Pfam" id="PF02518">
    <property type="entry name" value="HATPase_c"/>
    <property type="match status" value="1"/>
</dbReference>
<accession>A0ABX0IZV6</accession>
<dbReference type="PROSITE" id="PS50113">
    <property type="entry name" value="PAC"/>
    <property type="match status" value="1"/>
</dbReference>
<evidence type="ECO:0000256" key="12">
    <source>
        <dbReference type="ARBA" id="ARBA00022840"/>
    </source>
</evidence>
<dbReference type="PRINTS" id="PR00344">
    <property type="entry name" value="BCTRLSENSOR"/>
</dbReference>
<comment type="subcellular location">
    <subcellularLocation>
        <location evidence="3">Cytoplasm</location>
    </subcellularLocation>
</comment>
<feature type="transmembrane region" description="Helical" evidence="18">
    <location>
        <begin position="6"/>
        <end position="27"/>
    </location>
</feature>
<proteinExistence type="predicted"/>
<dbReference type="PROSITE" id="PS50112">
    <property type="entry name" value="PAS"/>
    <property type="match status" value="2"/>
</dbReference>
<evidence type="ECO:0000256" key="18">
    <source>
        <dbReference type="SAM" id="Phobius"/>
    </source>
</evidence>
<evidence type="ECO:0000259" key="21">
    <source>
        <dbReference type="PROSITE" id="PS50113"/>
    </source>
</evidence>
<evidence type="ECO:0000256" key="14">
    <source>
        <dbReference type="ARBA" id="ARBA00023012"/>
    </source>
</evidence>
<dbReference type="Pfam" id="PF13188">
    <property type="entry name" value="PAS_8"/>
    <property type="match status" value="1"/>
</dbReference>
<evidence type="ECO:0000256" key="9">
    <source>
        <dbReference type="ARBA" id="ARBA00022723"/>
    </source>
</evidence>
<keyword evidence="8" id="KW-0808">Transferase</keyword>
<keyword evidence="23" id="KW-1185">Reference proteome</keyword>
<dbReference type="EMBL" id="JAAOIW010000002">
    <property type="protein sequence ID" value="NHN29519.1"/>
    <property type="molecule type" value="Genomic_DNA"/>
</dbReference>
<keyword evidence="13" id="KW-0408">Iron</keyword>
<evidence type="ECO:0000256" key="1">
    <source>
        <dbReference type="ARBA" id="ARBA00000085"/>
    </source>
</evidence>
<sequence length="641" mass="72878">MQFLVYVLTAALVIVTGWAAALLYILLKKSLPFENRLKALLHATSELSIIATDLKGTITFFNSGAEYLLGYKAEEVIAKETPFIFHDPVEVIKRSKELTAELGKMVEGFDVFVESSKKGKAEKKEWTYIRKNGSHFPVTLIVTPIRNVRREITGHLGIAFDISKEKRLEQGLKNSTENYKLLLDYSPNMVIVHQDKRIVYLNNAAHGMLDLEEGIDVVASSIDEFIHPQYKEEILAAKGQSAYMEMVMVSRKGRNMDMELHHITVSYHDKPAKMIIAKDITANKQTMEMNKRLISILEETEDLIVITDVDGKMIYLNHSMKVMMGYDEEQDWVQISVTDLYPQWEGKLIRHEAFYIASKQGCWKGGTAFKLRNGKSLSVFQTILAHKDTSGHVQFYSLVAKDLSVIRMEEEARLSKVIIQKTLEAQEKERTALAQELHDGVGQSLYYVSISLHTLSGTIADEHYMKLIQSMLEQLDHAIKEIRTYSLRLRPQLLDHLGLSATIKSLVHSYQIAYPQISITFNNQPVVKGNDSNIDIHLYRIVQEGLNNAIKHAEASEIEVTLIREESDIQLRIRDNGKGIHKEQIGAGMGLRHMEERVNTLGGHFHVNTSQNRGTELVADVPIHPNSLDIRIEERRMSNDE</sequence>
<dbReference type="InterPro" id="IPR003594">
    <property type="entry name" value="HATPase_dom"/>
</dbReference>
<dbReference type="SUPFAM" id="SSF55874">
    <property type="entry name" value="ATPase domain of HSP90 chaperone/DNA topoisomerase II/histidine kinase"/>
    <property type="match status" value="1"/>
</dbReference>
<evidence type="ECO:0000256" key="7">
    <source>
        <dbReference type="ARBA" id="ARBA00022490"/>
    </source>
</evidence>
<dbReference type="CDD" id="cd00130">
    <property type="entry name" value="PAS"/>
    <property type="match status" value="3"/>
</dbReference>
<feature type="domain" description="PAS" evidence="20">
    <location>
        <begin position="289"/>
        <end position="330"/>
    </location>
</feature>
<evidence type="ECO:0000256" key="2">
    <source>
        <dbReference type="ARBA" id="ARBA00001966"/>
    </source>
</evidence>
<dbReference type="PANTHER" id="PTHR24421">
    <property type="entry name" value="NITRATE/NITRITE SENSOR PROTEIN NARX-RELATED"/>
    <property type="match status" value="1"/>
</dbReference>
<evidence type="ECO:0000313" key="23">
    <source>
        <dbReference type="Proteomes" id="UP001165962"/>
    </source>
</evidence>
<evidence type="ECO:0000256" key="13">
    <source>
        <dbReference type="ARBA" id="ARBA00023004"/>
    </source>
</evidence>
<keyword evidence="10" id="KW-0547">Nucleotide-binding</keyword>
<evidence type="ECO:0000259" key="20">
    <source>
        <dbReference type="PROSITE" id="PS50112"/>
    </source>
</evidence>
<evidence type="ECO:0000256" key="5">
    <source>
        <dbReference type="ARBA" id="ARBA00017322"/>
    </source>
</evidence>
<dbReference type="InterPro" id="IPR035965">
    <property type="entry name" value="PAS-like_dom_sf"/>
</dbReference>
<dbReference type="InterPro" id="IPR000700">
    <property type="entry name" value="PAS-assoc_C"/>
</dbReference>
<keyword evidence="18" id="KW-1133">Transmembrane helix</keyword>
<name>A0ABX0IZV6_9BACL</name>
<evidence type="ECO:0000256" key="15">
    <source>
        <dbReference type="ARBA" id="ARBA00023014"/>
    </source>
</evidence>
<evidence type="ECO:0000256" key="4">
    <source>
        <dbReference type="ARBA" id="ARBA00012438"/>
    </source>
</evidence>
<dbReference type="NCBIfam" id="TIGR00229">
    <property type="entry name" value="sensory_box"/>
    <property type="match status" value="3"/>
</dbReference>
<comment type="catalytic activity">
    <reaction evidence="1">
        <text>ATP + protein L-histidine = ADP + protein N-phospho-L-histidine.</text>
        <dbReference type="EC" id="2.7.13.3"/>
    </reaction>
</comment>
<dbReference type="InterPro" id="IPR005467">
    <property type="entry name" value="His_kinase_dom"/>
</dbReference>
<dbReference type="EC" id="2.7.13.3" evidence="4"/>
<comment type="cofactor">
    <cofactor evidence="2">
        <name>[4Fe-4S] cluster</name>
        <dbReference type="ChEBI" id="CHEBI:49883"/>
    </cofactor>
</comment>
<dbReference type="InterPro" id="IPR000014">
    <property type="entry name" value="PAS"/>
</dbReference>
<dbReference type="Proteomes" id="UP001165962">
    <property type="component" value="Unassembled WGS sequence"/>
</dbReference>
<dbReference type="Pfam" id="PF07730">
    <property type="entry name" value="HisKA_3"/>
    <property type="match status" value="1"/>
</dbReference>
<evidence type="ECO:0000256" key="17">
    <source>
        <dbReference type="ARBA" id="ARBA00030800"/>
    </source>
</evidence>
<evidence type="ECO:0000256" key="6">
    <source>
        <dbReference type="ARBA" id="ARBA00022485"/>
    </source>
</evidence>
<dbReference type="Gene3D" id="3.30.565.10">
    <property type="entry name" value="Histidine kinase-like ATPase, C-terminal domain"/>
    <property type="match status" value="1"/>
</dbReference>
<evidence type="ECO:0000259" key="19">
    <source>
        <dbReference type="PROSITE" id="PS50109"/>
    </source>
</evidence>
<evidence type="ECO:0000256" key="8">
    <source>
        <dbReference type="ARBA" id="ARBA00022679"/>
    </source>
</evidence>
<dbReference type="InterPro" id="IPR001610">
    <property type="entry name" value="PAC"/>
</dbReference>
<dbReference type="InterPro" id="IPR050482">
    <property type="entry name" value="Sensor_HK_TwoCompSys"/>
</dbReference>
<reference evidence="22" key="1">
    <citation type="submission" date="2020-03" db="EMBL/GenBank/DDBJ databases">
        <title>Draft sequencing of Paenibacilllus sp. S3N08.</title>
        <authorList>
            <person name="Kim D.-U."/>
        </authorList>
    </citation>
    <scope>NUCLEOTIDE SEQUENCE</scope>
    <source>
        <strain evidence="22">S3N08</strain>
    </source>
</reference>
<dbReference type="CDD" id="cd16917">
    <property type="entry name" value="HATPase_UhpB-NarQ-NarX-like"/>
    <property type="match status" value="1"/>
</dbReference>
<feature type="domain" description="PAC" evidence="21">
    <location>
        <begin position="122"/>
        <end position="174"/>
    </location>
</feature>
<keyword evidence="15" id="KW-0411">Iron-sulfur</keyword>
<keyword evidence="9" id="KW-0479">Metal-binding</keyword>
<dbReference type="InterPro" id="IPR011712">
    <property type="entry name" value="Sig_transdc_His_kin_sub3_dim/P"/>
</dbReference>
<keyword evidence="7" id="KW-0963">Cytoplasm</keyword>
<keyword evidence="18" id="KW-0812">Transmembrane</keyword>
<comment type="caution">
    <text evidence="22">The sequence shown here is derived from an EMBL/GenBank/DDBJ whole genome shotgun (WGS) entry which is preliminary data.</text>
</comment>
<evidence type="ECO:0000256" key="11">
    <source>
        <dbReference type="ARBA" id="ARBA00022777"/>
    </source>
</evidence>
<dbReference type="Pfam" id="PF13426">
    <property type="entry name" value="PAS_9"/>
    <property type="match status" value="2"/>
</dbReference>
<dbReference type="SMART" id="SM00091">
    <property type="entry name" value="PAS"/>
    <property type="match status" value="3"/>
</dbReference>
<keyword evidence="18" id="KW-0472">Membrane</keyword>
<dbReference type="InterPro" id="IPR036890">
    <property type="entry name" value="HATPase_C_sf"/>
</dbReference>
<feature type="domain" description="Histidine kinase" evidence="19">
    <location>
        <begin position="432"/>
        <end position="625"/>
    </location>
</feature>
<dbReference type="Gene3D" id="1.20.5.1930">
    <property type="match status" value="1"/>
</dbReference>
<protein>
    <recommendedName>
        <fullName evidence="5">Oxygen sensor histidine kinase NreB</fullName>
        <ecNumber evidence="4">2.7.13.3</ecNumber>
    </recommendedName>
    <alternativeName>
        <fullName evidence="17">Nitrogen regulation protein B</fullName>
    </alternativeName>
</protein>
<dbReference type="PROSITE" id="PS50109">
    <property type="entry name" value="HIS_KIN"/>
    <property type="match status" value="1"/>
</dbReference>
<dbReference type="SUPFAM" id="SSF55785">
    <property type="entry name" value="PYP-like sensor domain (PAS domain)"/>
    <property type="match status" value="3"/>
</dbReference>
<keyword evidence="11" id="KW-0418">Kinase</keyword>
<comment type="function">
    <text evidence="16">Member of the two-component regulatory system NreB/NreC involved in the control of dissimilatory nitrate/nitrite reduction in response to oxygen. NreB functions as a direct oxygen sensor histidine kinase which is autophosphorylated, in the absence of oxygen, probably at the conserved histidine residue, and transfers its phosphate group probably to a conserved aspartate residue of NreC. NreB/NreC activates the expression of the nitrate (narGHJI) and nitrite (nir) reductase operons, as well as the putative nitrate transporter gene narT.</text>
</comment>
<dbReference type="InterPro" id="IPR004358">
    <property type="entry name" value="Sig_transdc_His_kin-like_C"/>
</dbReference>
<evidence type="ECO:0000256" key="16">
    <source>
        <dbReference type="ARBA" id="ARBA00024827"/>
    </source>
</evidence>